<dbReference type="Gene3D" id="3.40.50.1820">
    <property type="entry name" value="alpha/beta hydrolase"/>
    <property type="match status" value="1"/>
</dbReference>
<reference evidence="5" key="1">
    <citation type="submission" date="2016-10" db="EMBL/GenBank/DDBJ databases">
        <title>Identification of esterase-like genes from the cabbage butterfly, Pieris rapae.</title>
        <authorList>
            <person name="Liu S."/>
        </authorList>
    </citation>
    <scope>NUCLEOTIDE SEQUENCE</scope>
    <source>
        <strain evidence="5">SH</strain>
    </source>
</reference>
<sequence length="664" mass="71734">MAWFLIVLACIELITPALAVVGGAPAAPPEPDAAVVFTQKHGYSCRLEGLRDEERGYYTFAGIRYAEPPIGPRRFQRPVRRYLAGEINATRHCPPCVQPDPMGSGIIGNEDCLCLNVFSPKMPGEERGSPVIFFIHGGNYRSGSIAAYGGQHFAQQDTILVTAQYRLGSLGYLSTGQKDASGNTGLFDLRAAMTWINDYIEFFGGDKSRVVVMGQGSGGRTASLIGLSGETPREGRTATGVAALSGAPLSPGAVESNPKKHAEELASQTGCPKEPAERLLRCLRKLPAEKIIQADRAITAEMVDTEAFLNEIGGNSGVGVRVEGADDLRGLPPLIAEEPSDSIKKKHQLGPMLTGVTSAETSRAVFGKYGKFLSEQLEAVQDFIKKDVIGGLKKSVQTVQGLAPIKLPGVQKAIPLLDYYQAIFDNSMKAVDGLAQIAEATGDALFNFPAYQSVKEWSVGAPALMYSFEHVGNLSKGHHFVPGIALTQDADNPSDNVQQKSKGPAHGDELAYLFEPLDKDGNSLNEKVSDTDAEVRKSFVGLFANFARNLSKNKTSDAKLFGFIPYSMDGENYLKIGEKITLDKNFRFCQIGLWGEMSDRLLDSFCKNHLDQILKLPKLISPIAMQVDKTGNIPVVNGLGLIGMKSNTQQPRNAFNSINLFGVK</sequence>
<evidence type="ECO:0000256" key="3">
    <source>
        <dbReference type="SAM" id="SignalP"/>
    </source>
</evidence>
<evidence type="ECO:0000256" key="2">
    <source>
        <dbReference type="ARBA" id="ARBA00023180"/>
    </source>
</evidence>
<dbReference type="InterPro" id="IPR029058">
    <property type="entry name" value="AB_hydrolase_fold"/>
</dbReference>
<evidence type="ECO:0000313" key="5">
    <source>
        <dbReference type="EMBL" id="AQY62749.1"/>
    </source>
</evidence>
<comment type="similarity">
    <text evidence="1">Belongs to the type-B carboxylesterase/lipase family.</text>
</comment>
<dbReference type="InterPro" id="IPR002018">
    <property type="entry name" value="CarbesteraseB"/>
</dbReference>
<feature type="signal peptide" evidence="3">
    <location>
        <begin position="1"/>
        <end position="19"/>
    </location>
</feature>
<dbReference type="InterPro" id="IPR051093">
    <property type="entry name" value="Neuroligin/BSAL"/>
</dbReference>
<dbReference type="Pfam" id="PF00135">
    <property type="entry name" value="COesterase"/>
    <property type="match status" value="1"/>
</dbReference>
<accession>A0A1U9X1W3</accession>
<keyword evidence="3" id="KW-0732">Signal</keyword>
<dbReference type="EMBL" id="KY021860">
    <property type="protein sequence ID" value="AQY62749.1"/>
    <property type="molecule type" value="mRNA"/>
</dbReference>
<keyword evidence="2" id="KW-0325">Glycoprotein</keyword>
<dbReference type="AlphaFoldDB" id="A0A1U9X1W3"/>
<evidence type="ECO:0000256" key="1">
    <source>
        <dbReference type="ARBA" id="ARBA00005964"/>
    </source>
</evidence>
<proteinExistence type="evidence at transcript level"/>
<feature type="domain" description="Carboxylesterase type B" evidence="4">
    <location>
        <begin position="46"/>
        <end position="586"/>
    </location>
</feature>
<evidence type="ECO:0000259" key="4">
    <source>
        <dbReference type="Pfam" id="PF00135"/>
    </source>
</evidence>
<name>A0A1U9X1W3_PIERA</name>
<dbReference type="SUPFAM" id="SSF53474">
    <property type="entry name" value="alpha/beta-Hydrolases"/>
    <property type="match status" value="1"/>
</dbReference>
<dbReference type="PANTHER" id="PTHR43903">
    <property type="entry name" value="NEUROLIGIN"/>
    <property type="match status" value="1"/>
</dbReference>
<organism evidence="5">
    <name type="scientific">Pieris rapae</name>
    <name type="common">Small white butterfly</name>
    <name type="synonym">Artogeia rapae</name>
    <dbReference type="NCBI Taxonomy" id="64459"/>
    <lineage>
        <taxon>Eukaryota</taxon>
        <taxon>Metazoa</taxon>
        <taxon>Ecdysozoa</taxon>
        <taxon>Arthropoda</taxon>
        <taxon>Hexapoda</taxon>
        <taxon>Insecta</taxon>
        <taxon>Pterygota</taxon>
        <taxon>Neoptera</taxon>
        <taxon>Endopterygota</taxon>
        <taxon>Lepidoptera</taxon>
        <taxon>Glossata</taxon>
        <taxon>Ditrysia</taxon>
        <taxon>Papilionoidea</taxon>
        <taxon>Pieridae</taxon>
        <taxon>Pierinae</taxon>
        <taxon>Pieris</taxon>
    </lineage>
</organism>
<protein>
    <submittedName>
        <fullName evidence="5">Carboxylesterase</fullName>
    </submittedName>
</protein>
<feature type="chain" id="PRO_5011984809" evidence="3">
    <location>
        <begin position="20"/>
        <end position="664"/>
    </location>
</feature>